<dbReference type="AlphaFoldDB" id="A0A2N5SL50"/>
<evidence type="ECO:0000256" key="1">
    <source>
        <dbReference type="SAM" id="MobiDB-lite"/>
    </source>
</evidence>
<dbReference type="PANTHER" id="PTHR33266:SF1">
    <property type="entry name" value="F-BOX DOMAIN-CONTAINING PROTEIN"/>
    <property type="match status" value="1"/>
</dbReference>
<dbReference type="Proteomes" id="UP000235392">
    <property type="component" value="Unassembled WGS sequence"/>
</dbReference>
<evidence type="ECO:0000313" key="2">
    <source>
        <dbReference type="EMBL" id="PLW13934.1"/>
    </source>
</evidence>
<reference evidence="2 3" key="1">
    <citation type="submission" date="2017-11" db="EMBL/GenBank/DDBJ databases">
        <title>De novo assembly and phasing of dikaryotic genomes from two isolates of Puccinia coronata f. sp. avenae, the causal agent of oat crown rust.</title>
        <authorList>
            <person name="Miller M.E."/>
            <person name="Zhang Y."/>
            <person name="Omidvar V."/>
            <person name="Sperschneider J."/>
            <person name="Schwessinger B."/>
            <person name="Raley C."/>
            <person name="Palmer J.M."/>
            <person name="Garnica D."/>
            <person name="Upadhyaya N."/>
            <person name="Rathjen J."/>
            <person name="Taylor J.M."/>
            <person name="Park R.F."/>
            <person name="Dodds P.N."/>
            <person name="Hirsch C.D."/>
            <person name="Kianian S.F."/>
            <person name="Figueroa M."/>
        </authorList>
    </citation>
    <scope>NUCLEOTIDE SEQUENCE [LARGE SCALE GENOMIC DNA]</scope>
    <source>
        <strain evidence="2">12SD80</strain>
    </source>
</reference>
<accession>A0A2N5SL50</accession>
<organism evidence="2 3">
    <name type="scientific">Puccinia coronata f. sp. avenae</name>
    <dbReference type="NCBI Taxonomy" id="200324"/>
    <lineage>
        <taxon>Eukaryota</taxon>
        <taxon>Fungi</taxon>
        <taxon>Dikarya</taxon>
        <taxon>Basidiomycota</taxon>
        <taxon>Pucciniomycotina</taxon>
        <taxon>Pucciniomycetes</taxon>
        <taxon>Pucciniales</taxon>
        <taxon>Pucciniaceae</taxon>
        <taxon>Puccinia</taxon>
    </lineage>
</organism>
<comment type="caution">
    <text evidence="2">The sequence shown here is derived from an EMBL/GenBank/DDBJ whole genome shotgun (WGS) entry which is preliminary data.</text>
</comment>
<dbReference type="EMBL" id="PGCI01000836">
    <property type="protein sequence ID" value="PLW13934.1"/>
    <property type="molecule type" value="Genomic_DNA"/>
</dbReference>
<dbReference type="PANTHER" id="PTHR33266">
    <property type="entry name" value="CHROMOSOME 15, WHOLE GENOME SHOTGUN SEQUENCE"/>
    <property type="match status" value="1"/>
</dbReference>
<evidence type="ECO:0000313" key="3">
    <source>
        <dbReference type="Proteomes" id="UP000235392"/>
    </source>
</evidence>
<name>A0A2N5SL50_9BASI</name>
<gene>
    <name evidence="2" type="ORF">PCASD_19938</name>
</gene>
<proteinExistence type="predicted"/>
<protein>
    <submittedName>
        <fullName evidence="2">Uncharacterized protein</fullName>
    </submittedName>
</protein>
<sequence length="227" mass="25338">MVPSSSKVQEKLEKSPPENENSLRFLQTAATNMSDSMNFMKNPALKVMLAIDEARKLIKHKALDENNVEISYFHIFCRVLSQVPSDHHGFSTVFTNTTLSLLANVTPWLVDERSYFKNSWPPFYGLYFKDLFEALPASAMEELMGIAQAKLLCKPFTTRSLGLTRPQILAVLGSIIQTQMSTTSSINSELVSSHAAHCMHINSDRDRIGRQKPTVGFQVKTSIGSPA</sequence>
<feature type="region of interest" description="Disordered" evidence="1">
    <location>
        <begin position="1"/>
        <end position="21"/>
    </location>
</feature>
<feature type="compositionally biased region" description="Basic and acidic residues" evidence="1">
    <location>
        <begin position="8"/>
        <end position="17"/>
    </location>
</feature>